<evidence type="ECO:0000256" key="3">
    <source>
        <dbReference type="ARBA" id="ARBA00022490"/>
    </source>
</evidence>
<keyword evidence="8" id="KW-1185">Reference proteome</keyword>
<accession>A0A2Z6NN89</accession>
<evidence type="ECO:0000313" key="8">
    <source>
        <dbReference type="Proteomes" id="UP000242715"/>
    </source>
</evidence>
<evidence type="ECO:0000313" key="7">
    <source>
        <dbReference type="EMBL" id="GAU31327.1"/>
    </source>
</evidence>
<evidence type="ECO:0000256" key="2">
    <source>
        <dbReference type="ARBA" id="ARBA00008825"/>
    </source>
</evidence>
<dbReference type="GO" id="GO:0005874">
    <property type="term" value="C:microtubule"/>
    <property type="evidence" value="ECO:0007669"/>
    <property type="project" value="UniProtKB-KW"/>
</dbReference>
<proteinExistence type="inferred from homology"/>
<evidence type="ECO:0000256" key="1">
    <source>
        <dbReference type="ARBA" id="ARBA00004245"/>
    </source>
</evidence>
<reference evidence="8" key="1">
    <citation type="journal article" date="2017" name="Front. Plant Sci.">
        <title>Climate Clever Clovers: New Paradigm to Reduce the Environmental Footprint of Ruminants by Breeding Low Methanogenic Forages Utilizing Haplotype Variation.</title>
        <authorList>
            <person name="Kaur P."/>
            <person name="Appels R."/>
            <person name="Bayer P.E."/>
            <person name="Keeble-Gagnere G."/>
            <person name="Wang J."/>
            <person name="Hirakawa H."/>
            <person name="Shirasawa K."/>
            <person name="Vercoe P."/>
            <person name="Stefanova K."/>
            <person name="Durmic Z."/>
            <person name="Nichols P."/>
            <person name="Revell C."/>
            <person name="Isobe S.N."/>
            <person name="Edwards D."/>
            <person name="Erskine W."/>
        </authorList>
    </citation>
    <scope>NUCLEOTIDE SEQUENCE [LARGE SCALE GENOMIC DNA]</scope>
    <source>
        <strain evidence="8">cv. Daliak</strain>
    </source>
</reference>
<keyword evidence="5" id="KW-0175">Coiled coil</keyword>
<keyword evidence="6" id="KW-0206">Cytoskeleton</keyword>
<dbReference type="Pfam" id="PF07058">
    <property type="entry name" value="MAP70"/>
    <property type="match status" value="1"/>
</dbReference>
<dbReference type="Proteomes" id="UP000242715">
    <property type="component" value="Unassembled WGS sequence"/>
</dbReference>
<dbReference type="EMBL" id="DF973452">
    <property type="protein sequence ID" value="GAU31327.1"/>
    <property type="molecule type" value="Genomic_DNA"/>
</dbReference>
<gene>
    <name evidence="7" type="ORF">TSUD_315370</name>
</gene>
<keyword evidence="3" id="KW-0963">Cytoplasm</keyword>
<dbReference type="GO" id="GO:0008017">
    <property type="term" value="F:microtubule binding"/>
    <property type="evidence" value="ECO:0007669"/>
    <property type="project" value="InterPro"/>
</dbReference>
<organism evidence="7 8">
    <name type="scientific">Trifolium subterraneum</name>
    <name type="common">Subterranean clover</name>
    <dbReference type="NCBI Taxonomy" id="3900"/>
    <lineage>
        <taxon>Eukaryota</taxon>
        <taxon>Viridiplantae</taxon>
        <taxon>Streptophyta</taxon>
        <taxon>Embryophyta</taxon>
        <taxon>Tracheophyta</taxon>
        <taxon>Spermatophyta</taxon>
        <taxon>Magnoliopsida</taxon>
        <taxon>eudicotyledons</taxon>
        <taxon>Gunneridae</taxon>
        <taxon>Pentapetalae</taxon>
        <taxon>rosids</taxon>
        <taxon>fabids</taxon>
        <taxon>Fabales</taxon>
        <taxon>Fabaceae</taxon>
        <taxon>Papilionoideae</taxon>
        <taxon>50 kb inversion clade</taxon>
        <taxon>NPAAA clade</taxon>
        <taxon>Hologalegina</taxon>
        <taxon>IRL clade</taxon>
        <taxon>Trifolieae</taxon>
        <taxon>Trifolium</taxon>
    </lineage>
</organism>
<dbReference type="GO" id="GO:0007010">
    <property type="term" value="P:cytoskeleton organization"/>
    <property type="evidence" value="ECO:0007669"/>
    <property type="project" value="InterPro"/>
</dbReference>
<evidence type="ECO:0000256" key="5">
    <source>
        <dbReference type="ARBA" id="ARBA00023054"/>
    </source>
</evidence>
<sequence length="54" mass="6248">MLMKKVDAPTKAVEVEWKKIKREAAAREKEGDERMLTNLYMEIAKANLLINCIL</sequence>
<keyword evidence="4" id="KW-0493">Microtubule</keyword>
<comment type="subcellular location">
    <subcellularLocation>
        <location evidence="1">Cytoplasm</location>
        <location evidence="1">Cytoskeleton</location>
    </subcellularLocation>
</comment>
<evidence type="ECO:0000256" key="4">
    <source>
        <dbReference type="ARBA" id="ARBA00022701"/>
    </source>
</evidence>
<evidence type="ECO:0000256" key="6">
    <source>
        <dbReference type="ARBA" id="ARBA00023212"/>
    </source>
</evidence>
<dbReference type="AlphaFoldDB" id="A0A2Z6NN89"/>
<name>A0A2Z6NN89_TRISU</name>
<dbReference type="InterPro" id="IPR009768">
    <property type="entry name" value="MAP70"/>
</dbReference>
<comment type="similarity">
    <text evidence="2">Belongs to the MAP70 family.</text>
</comment>
<protein>
    <submittedName>
        <fullName evidence="7">Uncharacterized protein</fullName>
    </submittedName>
</protein>